<evidence type="ECO:0000313" key="1">
    <source>
        <dbReference type="EMBL" id="EJT70325.1"/>
    </source>
</evidence>
<keyword evidence="3" id="KW-1185">Reference proteome</keyword>
<protein>
    <submittedName>
        <fullName evidence="1 2">Uncharacterized protein</fullName>
    </submittedName>
</protein>
<dbReference type="EMBL" id="GL385402">
    <property type="protein sequence ID" value="EJT70325.1"/>
    <property type="molecule type" value="Genomic_DNA"/>
</dbReference>
<dbReference type="RefSeq" id="XP_009228659.1">
    <property type="nucleotide sequence ID" value="XM_009230395.1"/>
</dbReference>
<dbReference type="EnsemblFungi" id="EJT70325">
    <property type="protein sequence ID" value="EJT70325"/>
    <property type="gene ID" value="GGTG_12497"/>
</dbReference>
<reference evidence="1" key="3">
    <citation type="submission" date="2010-09" db="EMBL/GenBank/DDBJ databases">
        <title>Annotation of Gaeumannomyces graminis var. tritici R3-111a-1.</title>
        <authorList>
            <consortium name="The Broad Institute Genome Sequencing Platform"/>
            <person name="Ma L.-J."/>
            <person name="Dead R."/>
            <person name="Young S.K."/>
            <person name="Zeng Q."/>
            <person name="Gargeya S."/>
            <person name="Fitzgerald M."/>
            <person name="Haas B."/>
            <person name="Abouelleil A."/>
            <person name="Alvarado L."/>
            <person name="Arachchi H.M."/>
            <person name="Berlin A."/>
            <person name="Brown A."/>
            <person name="Chapman S.B."/>
            <person name="Chen Z."/>
            <person name="Dunbar C."/>
            <person name="Freedman E."/>
            <person name="Gearin G."/>
            <person name="Gellesch M."/>
            <person name="Goldberg J."/>
            <person name="Griggs A."/>
            <person name="Gujja S."/>
            <person name="Heiman D."/>
            <person name="Howarth C."/>
            <person name="Larson L."/>
            <person name="Lui A."/>
            <person name="MacDonald P.J.P."/>
            <person name="Mehta T."/>
            <person name="Montmayeur A."/>
            <person name="Murphy C."/>
            <person name="Neiman D."/>
            <person name="Pearson M."/>
            <person name="Priest M."/>
            <person name="Roberts A."/>
            <person name="Saif S."/>
            <person name="Shea T."/>
            <person name="Shenoy N."/>
            <person name="Sisk P."/>
            <person name="Stolte C."/>
            <person name="Sykes S."/>
            <person name="Yandava C."/>
            <person name="Wortman J."/>
            <person name="Nusbaum C."/>
            <person name="Birren B."/>
        </authorList>
    </citation>
    <scope>NUCLEOTIDE SEQUENCE</scope>
    <source>
        <strain evidence="1">R3-111a-1</strain>
    </source>
</reference>
<reference evidence="1" key="2">
    <citation type="submission" date="2010-07" db="EMBL/GenBank/DDBJ databases">
        <authorList>
            <consortium name="The Broad Institute Genome Sequencing Platform"/>
            <consortium name="Broad Institute Genome Sequencing Center for Infectious Disease"/>
            <person name="Ma L.-J."/>
            <person name="Dead R."/>
            <person name="Young S."/>
            <person name="Zeng Q."/>
            <person name="Koehrsen M."/>
            <person name="Alvarado L."/>
            <person name="Berlin A."/>
            <person name="Chapman S.B."/>
            <person name="Chen Z."/>
            <person name="Freedman E."/>
            <person name="Gellesch M."/>
            <person name="Goldberg J."/>
            <person name="Griggs A."/>
            <person name="Gujja S."/>
            <person name="Heilman E.R."/>
            <person name="Heiman D."/>
            <person name="Hepburn T."/>
            <person name="Howarth C."/>
            <person name="Jen D."/>
            <person name="Larson L."/>
            <person name="Mehta T."/>
            <person name="Neiman D."/>
            <person name="Pearson M."/>
            <person name="Roberts A."/>
            <person name="Saif S."/>
            <person name="Shea T."/>
            <person name="Shenoy N."/>
            <person name="Sisk P."/>
            <person name="Stolte C."/>
            <person name="Sykes S."/>
            <person name="Walk T."/>
            <person name="White J."/>
            <person name="Yandava C."/>
            <person name="Haas B."/>
            <person name="Nusbaum C."/>
            <person name="Birren B."/>
        </authorList>
    </citation>
    <scope>NUCLEOTIDE SEQUENCE</scope>
    <source>
        <strain evidence="1">R3-111a-1</strain>
    </source>
</reference>
<reference evidence="2" key="5">
    <citation type="submission" date="2018-04" db="UniProtKB">
        <authorList>
            <consortium name="EnsemblFungi"/>
        </authorList>
    </citation>
    <scope>IDENTIFICATION</scope>
    <source>
        <strain evidence="2">R3-111a-1</strain>
    </source>
</reference>
<reference evidence="3" key="1">
    <citation type="submission" date="2010-07" db="EMBL/GenBank/DDBJ databases">
        <title>The genome sequence of Gaeumannomyces graminis var. tritici strain R3-111a-1.</title>
        <authorList>
            <consortium name="The Broad Institute Genome Sequencing Platform"/>
            <person name="Ma L.-J."/>
            <person name="Dead R."/>
            <person name="Young S."/>
            <person name="Zeng Q."/>
            <person name="Koehrsen M."/>
            <person name="Alvarado L."/>
            <person name="Berlin A."/>
            <person name="Chapman S.B."/>
            <person name="Chen Z."/>
            <person name="Freedman E."/>
            <person name="Gellesch M."/>
            <person name="Goldberg J."/>
            <person name="Griggs A."/>
            <person name="Gujja S."/>
            <person name="Heilman E.R."/>
            <person name="Heiman D."/>
            <person name="Hepburn T."/>
            <person name="Howarth C."/>
            <person name="Jen D."/>
            <person name="Larson L."/>
            <person name="Mehta T."/>
            <person name="Neiman D."/>
            <person name="Pearson M."/>
            <person name="Roberts A."/>
            <person name="Saif S."/>
            <person name="Shea T."/>
            <person name="Shenoy N."/>
            <person name="Sisk P."/>
            <person name="Stolte C."/>
            <person name="Sykes S."/>
            <person name="Walk T."/>
            <person name="White J."/>
            <person name="Yandava C."/>
            <person name="Haas B."/>
            <person name="Nusbaum C."/>
            <person name="Birren B."/>
        </authorList>
    </citation>
    <scope>NUCLEOTIDE SEQUENCE [LARGE SCALE GENOMIC DNA]</scope>
    <source>
        <strain evidence="3">R3-111a-1</strain>
    </source>
</reference>
<dbReference type="HOGENOM" id="CLU_1855399_0_0_1"/>
<dbReference type="Proteomes" id="UP000006039">
    <property type="component" value="Unassembled WGS sequence"/>
</dbReference>
<accession>J3PG71</accession>
<organism evidence="1">
    <name type="scientific">Gaeumannomyces tritici (strain R3-111a-1)</name>
    <name type="common">Wheat and barley take-all root rot fungus</name>
    <name type="synonym">Gaeumannomyces graminis var. tritici</name>
    <dbReference type="NCBI Taxonomy" id="644352"/>
    <lineage>
        <taxon>Eukaryota</taxon>
        <taxon>Fungi</taxon>
        <taxon>Dikarya</taxon>
        <taxon>Ascomycota</taxon>
        <taxon>Pezizomycotina</taxon>
        <taxon>Sordariomycetes</taxon>
        <taxon>Sordariomycetidae</taxon>
        <taxon>Magnaporthales</taxon>
        <taxon>Magnaporthaceae</taxon>
        <taxon>Gaeumannomyces</taxon>
    </lineage>
</organism>
<proteinExistence type="predicted"/>
<dbReference type="VEuPathDB" id="FungiDB:GGTG_12497"/>
<reference evidence="2" key="4">
    <citation type="journal article" date="2015" name="G3 (Bethesda)">
        <title>Genome sequences of three phytopathogenic species of the Magnaporthaceae family of fungi.</title>
        <authorList>
            <person name="Okagaki L.H."/>
            <person name="Nunes C.C."/>
            <person name="Sailsbery J."/>
            <person name="Clay B."/>
            <person name="Brown D."/>
            <person name="John T."/>
            <person name="Oh Y."/>
            <person name="Young N."/>
            <person name="Fitzgerald M."/>
            <person name="Haas B.J."/>
            <person name="Zeng Q."/>
            <person name="Young S."/>
            <person name="Adiconis X."/>
            <person name="Fan L."/>
            <person name="Levin J.Z."/>
            <person name="Mitchell T.K."/>
            <person name="Okubara P.A."/>
            <person name="Farman M.L."/>
            <person name="Kohn L.M."/>
            <person name="Birren B."/>
            <person name="Ma L.-J."/>
            <person name="Dean R.A."/>
        </authorList>
    </citation>
    <scope>NUCLEOTIDE SEQUENCE</scope>
    <source>
        <strain evidence="2">R3-111a-1</strain>
    </source>
</reference>
<sequence>MKVGRKADRKSDDGGAWERCFQKATTQALKQQQQFRDLNEAKSGRTGRKHASGQRLVFCCSFPILPQAVYVCGLRLNLEPRCVPTHLAVGVRKDYTQKDSSYRSFNTYKQPRLKTAKPGRGPNVCYQLVSKAERTAWS</sequence>
<gene>
    <name evidence="2" type="primary">20352955</name>
    <name evidence="1" type="ORF">GGTG_12497</name>
</gene>
<dbReference type="GeneID" id="20352955"/>
<dbReference type="AlphaFoldDB" id="J3PG71"/>
<name>J3PG71_GAET3</name>
<evidence type="ECO:0000313" key="2">
    <source>
        <dbReference type="EnsemblFungi" id="EJT70325"/>
    </source>
</evidence>
<evidence type="ECO:0000313" key="3">
    <source>
        <dbReference type="Proteomes" id="UP000006039"/>
    </source>
</evidence>